<feature type="domain" description="SGF29 C-terminal" evidence="5">
    <location>
        <begin position="130"/>
        <end position="264"/>
    </location>
</feature>
<comment type="caution">
    <text evidence="6">The sequence shown here is derived from an EMBL/GenBank/DDBJ whole genome shotgun (WGS) entry which is preliminary data.</text>
</comment>
<dbReference type="InterPro" id="IPR047287">
    <property type="entry name" value="Tudor_SGF29_rpt2"/>
</dbReference>
<evidence type="ECO:0000256" key="4">
    <source>
        <dbReference type="ARBA" id="ARBA00023242"/>
    </source>
</evidence>
<dbReference type="RefSeq" id="XP_068354854.1">
    <property type="nucleotide sequence ID" value="XM_068507872.1"/>
</dbReference>
<keyword evidence="7" id="KW-1185">Reference proteome</keyword>
<dbReference type="Gene3D" id="2.30.30.140">
    <property type="match status" value="1"/>
</dbReference>
<dbReference type="CDD" id="cd20394">
    <property type="entry name" value="Tudor_SGF29_rpt2"/>
    <property type="match status" value="1"/>
</dbReference>
<dbReference type="VEuPathDB" id="TrichDB:TRFO_31326"/>
<evidence type="ECO:0000256" key="1">
    <source>
        <dbReference type="ARBA" id="ARBA00004123"/>
    </source>
</evidence>
<accession>A0A1J4JW13</accession>
<evidence type="ECO:0000313" key="6">
    <source>
        <dbReference type="EMBL" id="OHT01718.1"/>
    </source>
</evidence>
<comment type="subcellular location">
    <subcellularLocation>
        <location evidence="1">Nucleus</location>
    </subcellularLocation>
</comment>
<proteinExistence type="predicted"/>
<dbReference type="InterPro" id="IPR037802">
    <property type="entry name" value="SGF29"/>
</dbReference>
<keyword evidence="3" id="KW-0804">Transcription</keyword>
<gene>
    <name evidence="6" type="ORF">TRFO_31326</name>
</gene>
<dbReference type="PANTHER" id="PTHR21539">
    <property type="entry name" value="SAGA-ASSOCIATED FACTOR 29"/>
    <property type="match status" value="1"/>
</dbReference>
<dbReference type="Pfam" id="PF07039">
    <property type="entry name" value="SGF29_Tudor"/>
    <property type="match status" value="1"/>
</dbReference>
<dbReference type="InterPro" id="IPR010750">
    <property type="entry name" value="SGF29_tudor-like_dom"/>
</dbReference>
<dbReference type="PROSITE" id="PS51518">
    <property type="entry name" value="SGF29_C"/>
    <property type="match status" value="1"/>
</dbReference>
<name>A0A1J4JW13_9EUKA</name>
<evidence type="ECO:0000256" key="2">
    <source>
        <dbReference type="ARBA" id="ARBA00023015"/>
    </source>
</evidence>
<reference evidence="6" key="1">
    <citation type="submission" date="2016-10" db="EMBL/GenBank/DDBJ databases">
        <authorList>
            <person name="Benchimol M."/>
            <person name="Almeida L.G."/>
            <person name="Vasconcelos A.T."/>
            <person name="Perreira-Neves A."/>
            <person name="Rosa I.A."/>
            <person name="Tasca T."/>
            <person name="Bogo M.R."/>
            <person name="de Souza W."/>
        </authorList>
    </citation>
    <scope>NUCLEOTIDE SEQUENCE [LARGE SCALE GENOMIC DNA]</scope>
    <source>
        <strain evidence="6">K</strain>
    </source>
</reference>
<dbReference type="GO" id="GO:0005634">
    <property type="term" value="C:nucleus"/>
    <property type="evidence" value="ECO:0007669"/>
    <property type="project" value="UniProtKB-SubCell"/>
</dbReference>
<dbReference type="Proteomes" id="UP000179807">
    <property type="component" value="Unassembled WGS sequence"/>
</dbReference>
<dbReference type="AlphaFoldDB" id="A0A1J4JW13"/>
<dbReference type="GO" id="GO:0000124">
    <property type="term" value="C:SAGA complex"/>
    <property type="evidence" value="ECO:0007669"/>
    <property type="project" value="InterPro"/>
</dbReference>
<dbReference type="OrthoDB" id="10265994at2759"/>
<evidence type="ECO:0000313" key="7">
    <source>
        <dbReference type="Proteomes" id="UP000179807"/>
    </source>
</evidence>
<dbReference type="PANTHER" id="PTHR21539:SF0">
    <property type="entry name" value="SAGA-ASSOCIATED FACTOR 29"/>
    <property type="match status" value="1"/>
</dbReference>
<dbReference type="CDD" id="cd20393">
    <property type="entry name" value="Tudor_SGF29_rpt1"/>
    <property type="match status" value="1"/>
</dbReference>
<protein>
    <recommendedName>
        <fullName evidence="5">SGF29 C-terminal domain-containing protein</fullName>
    </recommendedName>
</protein>
<keyword evidence="2" id="KW-0805">Transcription regulation</keyword>
<dbReference type="InterPro" id="IPR047288">
    <property type="entry name" value="Tudor_SGF29_rpt1"/>
</dbReference>
<evidence type="ECO:0000256" key="3">
    <source>
        <dbReference type="ARBA" id="ARBA00023163"/>
    </source>
</evidence>
<organism evidence="6 7">
    <name type="scientific">Tritrichomonas foetus</name>
    <dbReference type="NCBI Taxonomy" id="1144522"/>
    <lineage>
        <taxon>Eukaryota</taxon>
        <taxon>Metamonada</taxon>
        <taxon>Parabasalia</taxon>
        <taxon>Tritrichomonadida</taxon>
        <taxon>Tritrichomonadidae</taxon>
        <taxon>Tritrichomonas</taxon>
    </lineage>
</organism>
<keyword evidence="4" id="KW-0539">Nucleus</keyword>
<dbReference type="EMBL" id="MLAK01000897">
    <property type="protein sequence ID" value="OHT01718.1"/>
    <property type="molecule type" value="Genomic_DNA"/>
</dbReference>
<dbReference type="GeneID" id="94842576"/>
<evidence type="ECO:0000259" key="5">
    <source>
        <dbReference type="PROSITE" id="PS51518"/>
    </source>
</evidence>
<sequence>MSTPKLERVGDNKKQLHSILKRAHDIKTYRQRINQIVQQKDDGTGQKFHYLEQLSENANKILATEKHYLTEMLKKIDAIIASRNSMIALSNNLPDVDTVKSETAAFTETPFLRIVPAPYPALCGAMPLSSDQLIPKASFVCVQNGSDYILAIVLSFNPETFEYNVCDAAPEGEGVVELTIPASKVMPVPTTAPARRSKATTYQLNSRVLALWPDEVGGWTSVFYPATVMSQPTSSPGVYNLQFDGDPPLMADVPEKFIVAAPPE</sequence>